<organism evidence="1 2">
    <name type="scientific">Tagetes erecta</name>
    <name type="common">African marigold</name>
    <dbReference type="NCBI Taxonomy" id="13708"/>
    <lineage>
        <taxon>Eukaryota</taxon>
        <taxon>Viridiplantae</taxon>
        <taxon>Streptophyta</taxon>
        <taxon>Embryophyta</taxon>
        <taxon>Tracheophyta</taxon>
        <taxon>Spermatophyta</taxon>
        <taxon>Magnoliopsida</taxon>
        <taxon>eudicotyledons</taxon>
        <taxon>Gunneridae</taxon>
        <taxon>Pentapetalae</taxon>
        <taxon>asterids</taxon>
        <taxon>campanulids</taxon>
        <taxon>Asterales</taxon>
        <taxon>Asteraceae</taxon>
        <taxon>Asteroideae</taxon>
        <taxon>Heliantheae alliance</taxon>
        <taxon>Tageteae</taxon>
        <taxon>Tagetes</taxon>
    </lineage>
</organism>
<dbReference type="AlphaFoldDB" id="A0AAD8KWB3"/>
<sequence length="181" mass="21020">MVVTCDGGGWWKFAGELQGWGTGTGTATALGFASSKKMTTGWVFIMDFAEQVLDSYPHLQFDQNTREFTRYTSLVRMEPEPNVMVGRKFLETVQEKERYNGIVGVNTPWSRLFEMNFPAYRELTLEFYSDVVKFHWLLRNIPLHPRHFPQIITFLFIISHHKTRITQHSFSPSSSSLHTHK</sequence>
<evidence type="ECO:0000313" key="1">
    <source>
        <dbReference type="EMBL" id="KAK1428738.1"/>
    </source>
</evidence>
<gene>
    <name evidence="1" type="ORF">QVD17_17578</name>
</gene>
<comment type="caution">
    <text evidence="1">The sequence shown here is derived from an EMBL/GenBank/DDBJ whole genome shotgun (WGS) entry which is preliminary data.</text>
</comment>
<keyword evidence="2" id="KW-1185">Reference proteome</keyword>
<dbReference type="Proteomes" id="UP001229421">
    <property type="component" value="Unassembled WGS sequence"/>
</dbReference>
<name>A0AAD8KWB3_TARER</name>
<reference evidence="1" key="1">
    <citation type="journal article" date="2023" name="bioRxiv">
        <title>Improved chromosome-level genome assembly for marigold (Tagetes erecta).</title>
        <authorList>
            <person name="Jiang F."/>
            <person name="Yuan L."/>
            <person name="Wang S."/>
            <person name="Wang H."/>
            <person name="Xu D."/>
            <person name="Wang A."/>
            <person name="Fan W."/>
        </authorList>
    </citation>
    <scope>NUCLEOTIDE SEQUENCE</scope>
    <source>
        <strain evidence="1">WSJ</strain>
        <tissue evidence="1">Leaf</tissue>
    </source>
</reference>
<accession>A0AAD8KWB3</accession>
<proteinExistence type="predicted"/>
<protein>
    <submittedName>
        <fullName evidence="1">Uncharacterized protein</fullName>
    </submittedName>
</protein>
<dbReference type="EMBL" id="JAUHHV010000004">
    <property type="protein sequence ID" value="KAK1428738.1"/>
    <property type="molecule type" value="Genomic_DNA"/>
</dbReference>
<evidence type="ECO:0000313" key="2">
    <source>
        <dbReference type="Proteomes" id="UP001229421"/>
    </source>
</evidence>